<dbReference type="SUPFAM" id="SSF158682">
    <property type="entry name" value="TerB-like"/>
    <property type="match status" value="1"/>
</dbReference>
<gene>
    <name evidence="1" type="ORF">GN138_13180</name>
</gene>
<organism evidence="1 2">
    <name type="scientific">Winogradskyella endarachnes</name>
    <dbReference type="NCBI Taxonomy" id="2681965"/>
    <lineage>
        <taxon>Bacteria</taxon>
        <taxon>Pseudomonadati</taxon>
        <taxon>Bacteroidota</taxon>
        <taxon>Flavobacteriia</taxon>
        <taxon>Flavobacteriales</taxon>
        <taxon>Flavobacteriaceae</taxon>
        <taxon>Winogradskyella</taxon>
    </lineage>
</organism>
<reference evidence="1 2" key="1">
    <citation type="submission" date="2019-12" db="EMBL/GenBank/DDBJ databases">
        <authorList>
            <person name="Li J."/>
        </authorList>
    </citation>
    <scope>NUCLEOTIDE SEQUENCE [LARGE SCALE GENOMIC DNA]</scope>
    <source>
        <strain evidence="1 2">HL2-2</strain>
    </source>
</reference>
<comment type="caution">
    <text evidence="1">The sequence shown here is derived from an EMBL/GenBank/DDBJ whole genome shotgun (WGS) entry which is preliminary data.</text>
</comment>
<dbReference type="AlphaFoldDB" id="A0A6L6UEN3"/>
<dbReference type="InterPro" id="IPR029024">
    <property type="entry name" value="TerB-like"/>
</dbReference>
<evidence type="ECO:0000313" key="1">
    <source>
        <dbReference type="EMBL" id="MUU79402.1"/>
    </source>
</evidence>
<dbReference type="RefSeq" id="WP_157364473.1">
    <property type="nucleotide sequence ID" value="NZ_WOWS01000005.1"/>
</dbReference>
<proteinExistence type="predicted"/>
<dbReference type="EMBL" id="WOWS01000005">
    <property type="protein sequence ID" value="MUU79402.1"/>
    <property type="molecule type" value="Genomic_DNA"/>
</dbReference>
<evidence type="ECO:0000313" key="2">
    <source>
        <dbReference type="Proteomes" id="UP000478208"/>
    </source>
</evidence>
<dbReference type="CDD" id="cd07177">
    <property type="entry name" value="terB_like"/>
    <property type="match status" value="1"/>
</dbReference>
<dbReference type="Gene3D" id="1.10.3680.10">
    <property type="entry name" value="TerB-like"/>
    <property type="match status" value="1"/>
</dbReference>
<name>A0A6L6UEN3_9FLAO</name>
<protein>
    <submittedName>
        <fullName evidence="1">TerB family tellurite resistance protein</fullName>
    </submittedName>
</protein>
<sequence>MSISDLYDSGFRKRNTDHFASIVRVAMSDGIITDSEKTFLDRLARNLNVTENDYEKILKDYNSYPINPPVSYDNRLERLFDLTRMVWADGVKGEAQESLLHKFCVGLGFHAVNVKYIADKALELVKNEATLEEFSYGIKNMNQ</sequence>
<accession>A0A6L6UEN3</accession>
<dbReference type="Proteomes" id="UP000478208">
    <property type="component" value="Unassembled WGS sequence"/>
</dbReference>
<keyword evidence="2" id="KW-1185">Reference proteome</keyword>